<evidence type="ECO:0000256" key="2">
    <source>
        <dbReference type="ARBA" id="ARBA00009012"/>
    </source>
</evidence>
<feature type="transmembrane region" description="Helical" evidence="6">
    <location>
        <begin position="33"/>
        <end position="66"/>
    </location>
</feature>
<dbReference type="RefSeq" id="WP_086273618.1">
    <property type="nucleotide sequence ID" value="NZ_NGKU01000001.1"/>
</dbReference>
<keyword evidence="4 6" id="KW-1133">Transmembrane helix</keyword>
<name>A0A242A3P5_9ENTE</name>
<organism evidence="7 8">
    <name type="scientific">Candidatus Enterococcus testudinis</name>
    <dbReference type="NCBI Taxonomy" id="1834191"/>
    <lineage>
        <taxon>Bacteria</taxon>
        <taxon>Bacillati</taxon>
        <taxon>Bacillota</taxon>
        <taxon>Bacilli</taxon>
        <taxon>Lactobacillales</taxon>
        <taxon>Enterococcaceae</taxon>
        <taxon>Enterococcus</taxon>
    </lineage>
</organism>
<evidence type="ECO:0000256" key="1">
    <source>
        <dbReference type="ARBA" id="ARBA00004141"/>
    </source>
</evidence>
<keyword evidence="3 6" id="KW-0812">Transmembrane</keyword>
<dbReference type="Pfam" id="PF01940">
    <property type="entry name" value="DUF92"/>
    <property type="match status" value="1"/>
</dbReference>
<sequence>MLLFYQIALGFLFSSLVACTAWFLQWLTLSGMIAAILSGTLIITIGPWYSIFLIGFFFASSGAISLGKRHKQHAVEDRVNKGQRRDMVQVFANIFPSLIALVLYRLLQEDVYLLAFVAGIASCTADTWGSDLGVLSRRPPRHLLTEKKMAPGLSGGVSFLGTVASFAGSMAIVALYAASLWLSGRSLPLPQLMQLAALGFLGSLIDSFLGATIQVRYQCRVCGQLTEKRLHHYQATARVSGWPFVTNEGVNFLTTLLLVFIAFLQFR</sequence>
<proteinExistence type="inferred from homology"/>
<keyword evidence="5 6" id="KW-0472">Membrane</keyword>
<reference evidence="7 8" key="1">
    <citation type="submission" date="2017-05" db="EMBL/GenBank/DDBJ databases">
        <title>The Genome Sequence of Enterococcus sp. 8G7_MSG3316.</title>
        <authorList>
            <consortium name="The Broad Institute Genomics Platform"/>
            <consortium name="The Broad Institute Genomic Center for Infectious Diseases"/>
            <person name="Earl A."/>
            <person name="Manson A."/>
            <person name="Schwartman J."/>
            <person name="Gilmore M."/>
            <person name="Abouelleil A."/>
            <person name="Cao P."/>
            <person name="Chapman S."/>
            <person name="Cusick C."/>
            <person name="Shea T."/>
            <person name="Young S."/>
            <person name="Neafsey D."/>
            <person name="Nusbaum C."/>
            <person name="Birren B."/>
        </authorList>
    </citation>
    <scope>NUCLEOTIDE SEQUENCE [LARGE SCALE GENOMIC DNA]</scope>
    <source>
        <strain evidence="7 8">8G7_MSG3316</strain>
    </source>
</reference>
<comment type="similarity">
    <text evidence="2">Belongs to the TMEM19 family.</text>
</comment>
<keyword evidence="8" id="KW-1185">Reference proteome</keyword>
<feature type="transmembrane region" description="Helical" evidence="6">
    <location>
        <begin position="87"/>
        <end position="107"/>
    </location>
</feature>
<dbReference type="PANTHER" id="PTHR13353:SF5">
    <property type="entry name" value="TRANSMEMBRANE PROTEIN 19"/>
    <property type="match status" value="1"/>
</dbReference>
<comment type="caution">
    <text evidence="7">The sequence shown here is derived from an EMBL/GenBank/DDBJ whole genome shotgun (WGS) entry which is preliminary data.</text>
</comment>
<evidence type="ECO:0000313" key="7">
    <source>
        <dbReference type="EMBL" id="OTN75572.1"/>
    </source>
</evidence>
<protein>
    <recommendedName>
        <fullName evidence="9">TIGR00297 family protein</fullName>
    </recommendedName>
</protein>
<evidence type="ECO:0000256" key="6">
    <source>
        <dbReference type="SAM" id="Phobius"/>
    </source>
</evidence>
<dbReference type="InterPro" id="IPR002794">
    <property type="entry name" value="DUF92_TMEM19"/>
</dbReference>
<feature type="transmembrane region" description="Helical" evidence="6">
    <location>
        <begin position="7"/>
        <end position="27"/>
    </location>
</feature>
<dbReference type="Proteomes" id="UP000195043">
    <property type="component" value="Unassembled WGS sequence"/>
</dbReference>
<evidence type="ECO:0000256" key="4">
    <source>
        <dbReference type="ARBA" id="ARBA00022989"/>
    </source>
</evidence>
<evidence type="ECO:0000313" key="8">
    <source>
        <dbReference type="Proteomes" id="UP000195043"/>
    </source>
</evidence>
<feature type="transmembrane region" description="Helical" evidence="6">
    <location>
        <begin position="249"/>
        <end position="266"/>
    </location>
</feature>
<feature type="transmembrane region" description="Helical" evidence="6">
    <location>
        <begin position="156"/>
        <end position="182"/>
    </location>
</feature>
<dbReference type="AlphaFoldDB" id="A0A242A3P5"/>
<evidence type="ECO:0000256" key="5">
    <source>
        <dbReference type="ARBA" id="ARBA00023136"/>
    </source>
</evidence>
<dbReference type="OrthoDB" id="9808500at2"/>
<dbReference type="GO" id="GO:0016020">
    <property type="term" value="C:membrane"/>
    <property type="evidence" value="ECO:0007669"/>
    <property type="project" value="UniProtKB-SubCell"/>
</dbReference>
<evidence type="ECO:0008006" key="9">
    <source>
        <dbReference type="Google" id="ProtNLM"/>
    </source>
</evidence>
<gene>
    <name evidence="7" type="ORF">A5886_000646</name>
</gene>
<evidence type="ECO:0000256" key="3">
    <source>
        <dbReference type="ARBA" id="ARBA00022692"/>
    </source>
</evidence>
<dbReference type="STRING" id="1834191.A5886_000646"/>
<dbReference type="EMBL" id="NGKU01000001">
    <property type="protein sequence ID" value="OTN75572.1"/>
    <property type="molecule type" value="Genomic_DNA"/>
</dbReference>
<feature type="transmembrane region" description="Helical" evidence="6">
    <location>
        <begin position="113"/>
        <end position="135"/>
    </location>
</feature>
<comment type="subcellular location">
    <subcellularLocation>
        <location evidence="1">Membrane</location>
        <topology evidence="1">Multi-pass membrane protein</topology>
    </subcellularLocation>
</comment>
<accession>A0A242A3P5</accession>
<dbReference type="PANTHER" id="PTHR13353">
    <property type="entry name" value="TRANSMEMBRANE PROTEIN 19"/>
    <property type="match status" value="1"/>
</dbReference>